<dbReference type="CDD" id="cd20267">
    <property type="entry name" value="Complex1_LYR_LYRM7"/>
    <property type="match status" value="1"/>
</dbReference>
<evidence type="ECO:0000256" key="5">
    <source>
        <dbReference type="ARBA" id="ARBA00025430"/>
    </source>
</evidence>
<dbReference type="PANTHER" id="PTHR46749">
    <property type="entry name" value="COMPLEX III ASSEMBLY FACTOR LYRM7"/>
    <property type="match status" value="1"/>
</dbReference>
<dbReference type="InterPro" id="IPR008011">
    <property type="entry name" value="Complex1_LYR_dom"/>
</dbReference>
<name>A0A1B6FYF8_9HEMI</name>
<comment type="subunit">
    <text evidence="6">Interacts with UQCRFS1.</text>
</comment>
<dbReference type="EMBL" id="GECZ01014553">
    <property type="protein sequence ID" value="JAS55216.1"/>
    <property type="molecule type" value="Transcribed_RNA"/>
</dbReference>
<keyword evidence="3" id="KW-0496">Mitochondrion</keyword>
<dbReference type="InterPro" id="IPR045298">
    <property type="entry name" value="Complex1_LYR_LYRM7"/>
</dbReference>
<evidence type="ECO:0000259" key="9">
    <source>
        <dbReference type="Pfam" id="PF05347"/>
    </source>
</evidence>
<evidence type="ECO:0000256" key="6">
    <source>
        <dbReference type="ARBA" id="ARBA00025809"/>
    </source>
</evidence>
<gene>
    <name evidence="10" type="ORF">g.34361</name>
</gene>
<dbReference type="AlphaFoldDB" id="A0A1B6FYF8"/>
<evidence type="ECO:0000256" key="1">
    <source>
        <dbReference type="ARBA" id="ARBA00004305"/>
    </source>
</evidence>
<accession>A0A1B6FYF8</accession>
<comment type="subcellular location">
    <subcellularLocation>
        <location evidence="1">Mitochondrion matrix</location>
    </subcellularLocation>
</comment>
<evidence type="ECO:0000256" key="7">
    <source>
        <dbReference type="ARBA" id="ARBA00026165"/>
    </source>
</evidence>
<dbReference type="InterPro" id="IPR050435">
    <property type="entry name" value="MZM1/LYRM7"/>
</dbReference>
<sequence>MSATIRRDVLKAFKSLHRARTSVFNGDEFALQVARNKINEEFEKNKHITDENVIREMIKYSKEVEMELRTTVVQAKEIEPGKYEVRITEDTAKMENIPFQDVPEEVLLANKRKASTKCSGKENTLESR</sequence>
<comment type="function">
    <text evidence="5">Assembly factor required for Rieske Fe-S protein UQCRFS1 incorporation into the cytochrome b-c1 (CIII) complex. Functions as a chaperone, binding to this subunit within the mitochondrial matrix and stabilizing it prior to its translocation and insertion into the late CIII dimeric intermediate within the mitochondrial inner membrane.</text>
</comment>
<dbReference type="GO" id="GO:0034551">
    <property type="term" value="P:mitochondrial respiratory chain complex III assembly"/>
    <property type="evidence" value="ECO:0007669"/>
    <property type="project" value="InterPro"/>
</dbReference>
<evidence type="ECO:0000313" key="10">
    <source>
        <dbReference type="EMBL" id="JAS55216.1"/>
    </source>
</evidence>
<feature type="domain" description="Complex 1 LYR protein" evidence="9">
    <location>
        <begin position="7"/>
        <end position="63"/>
    </location>
</feature>
<dbReference type="GO" id="GO:0005759">
    <property type="term" value="C:mitochondrial matrix"/>
    <property type="evidence" value="ECO:0007669"/>
    <property type="project" value="UniProtKB-SubCell"/>
</dbReference>
<comment type="similarity">
    <text evidence="2">Belongs to the complex I LYR family.</text>
</comment>
<evidence type="ECO:0000256" key="2">
    <source>
        <dbReference type="ARBA" id="ARBA00009508"/>
    </source>
</evidence>
<keyword evidence="4" id="KW-0143">Chaperone</keyword>
<organism evidence="10">
    <name type="scientific">Cuerna arida</name>
    <dbReference type="NCBI Taxonomy" id="1464854"/>
    <lineage>
        <taxon>Eukaryota</taxon>
        <taxon>Metazoa</taxon>
        <taxon>Ecdysozoa</taxon>
        <taxon>Arthropoda</taxon>
        <taxon>Hexapoda</taxon>
        <taxon>Insecta</taxon>
        <taxon>Pterygota</taxon>
        <taxon>Neoptera</taxon>
        <taxon>Paraneoptera</taxon>
        <taxon>Hemiptera</taxon>
        <taxon>Auchenorrhyncha</taxon>
        <taxon>Membracoidea</taxon>
        <taxon>Cicadellidae</taxon>
        <taxon>Cicadellinae</taxon>
        <taxon>Proconiini</taxon>
        <taxon>Cuerna</taxon>
    </lineage>
</organism>
<evidence type="ECO:0000256" key="4">
    <source>
        <dbReference type="ARBA" id="ARBA00023186"/>
    </source>
</evidence>
<dbReference type="PANTHER" id="PTHR46749:SF1">
    <property type="entry name" value="COMPLEX III ASSEMBLY FACTOR LYRM7"/>
    <property type="match status" value="1"/>
</dbReference>
<protein>
    <recommendedName>
        <fullName evidence="7">Complex III assembly factor LYRM7</fullName>
    </recommendedName>
    <alternativeName>
        <fullName evidence="8">LYR motif-containing protein 7</fullName>
    </alternativeName>
</protein>
<proteinExistence type="inferred from homology"/>
<dbReference type="Pfam" id="PF05347">
    <property type="entry name" value="Complex1_LYR"/>
    <property type="match status" value="1"/>
</dbReference>
<evidence type="ECO:0000256" key="3">
    <source>
        <dbReference type="ARBA" id="ARBA00023128"/>
    </source>
</evidence>
<reference evidence="10" key="1">
    <citation type="submission" date="2015-11" db="EMBL/GenBank/DDBJ databases">
        <title>De novo transcriptome assembly of four potential Pierce s Disease insect vectors from Arizona vineyards.</title>
        <authorList>
            <person name="Tassone E.E."/>
        </authorList>
    </citation>
    <scope>NUCLEOTIDE SEQUENCE</scope>
</reference>
<evidence type="ECO:0000256" key="8">
    <source>
        <dbReference type="ARBA" id="ARBA00031830"/>
    </source>
</evidence>
<dbReference type="GO" id="GO:0044183">
    <property type="term" value="F:protein folding chaperone"/>
    <property type="evidence" value="ECO:0007669"/>
    <property type="project" value="TreeGrafter"/>
</dbReference>